<feature type="transmembrane region" description="Helical" evidence="1">
    <location>
        <begin position="354"/>
        <end position="374"/>
    </location>
</feature>
<dbReference type="EMBL" id="CAJNJA010023402">
    <property type="protein sequence ID" value="CAE7510404.1"/>
    <property type="molecule type" value="Genomic_DNA"/>
</dbReference>
<reference evidence="2" key="1">
    <citation type="submission" date="2021-02" db="EMBL/GenBank/DDBJ databases">
        <authorList>
            <person name="Dougan E. K."/>
            <person name="Rhodes N."/>
            <person name="Thang M."/>
            <person name="Chan C."/>
        </authorList>
    </citation>
    <scope>NUCLEOTIDE SEQUENCE</scope>
</reference>
<evidence type="ECO:0008006" key="4">
    <source>
        <dbReference type="Google" id="ProtNLM"/>
    </source>
</evidence>
<evidence type="ECO:0000256" key="1">
    <source>
        <dbReference type="SAM" id="Phobius"/>
    </source>
</evidence>
<proteinExistence type="predicted"/>
<dbReference type="OrthoDB" id="423022at2759"/>
<feature type="transmembrane region" description="Helical" evidence="1">
    <location>
        <begin position="155"/>
        <end position="175"/>
    </location>
</feature>
<keyword evidence="1" id="KW-1133">Transmembrane helix</keyword>
<keyword evidence="3" id="KW-1185">Reference proteome</keyword>
<feature type="transmembrane region" description="Helical" evidence="1">
    <location>
        <begin position="285"/>
        <end position="303"/>
    </location>
</feature>
<sequence>MLSAFLGGLGFLTGVLPRWEDGSHHECRWCTLLGNAAYYLTLLLFPRRRMVFLDRACVMQSDEALKAEAVVSMGGILKSSKSMLVLWDRTYVTRLWCMFELSAFLHIRSEQRRDLTICPIHLGPVVFGGQLGLTMLVLVAVFWKENAWVIDFRILTGLGLILCFTLVAHVMRASWRDVDVMKQQLSEFRIEHARSWCCERKPAHPLVCDRDILLRCITVWFGSIEEFDLCVRKVVQDALLRQITKEGFSYSRMVQLNAPVLWFFLDRSFTYETDDERIAGAVQAFTQWLVVGPVFAQFFLWIVFRLRSRCCTGCLDVLVSVIAVVIEAVVMGLTASLENDVVYGYTPNRLSGSILYLGIMAIVAVVLFQCSPFLRPMVQQQAPDRGHCYSPDMAHRIGEHPFEPASEGLDTCSK</sequence>
<gene>
    <name evidence="2" type="ORF">SNEC2469_LOCUS14576</name>
</gene>
<dbReference type="Proteomes" id="UP000601435">
    <property type="component" value="Unassembled WGS sequence"/>
</dbReference>
<keyword evidence="1" id="KW-0472">Membrane</keyword>
<name>A0A812T265_9DINO</name>
<accession>A0A812T265</accession>
<keyword evidence="1" id="KW-0812">Transmembrane</keyword>
<dbReference type="AlphaFoldDB" id="A0A812T265"/>
<evidence type="ECO:0000313" key="2">
    <source>
        <dbReference type="EMBL" id="CAE7510404.1"/>
    </source>
</evidence>
<protein>
    <recommendedName>
        <fullName evidence="4">TIR domain-containing protein</fullName>
    </recommendedName>
</protein>
<organism evidence="2 3">
    <name type="scientific">Symbiodinium necroappetens</name>
    <dbReference type="NCBI Taxonomy" id="1628268"/>
    <lineage>
        <taxon>Eukaryota</taxon>
        <taxon>Sar</taxon>
        <taxon>Alveolata</taxon>
        <taxon>Dinophyceae</taxon>
        <taxon>Suessiales</taxon>
        <taxon>Symbiodiniaceae</taxon>
        <taxon>Symbiodinium</taxon>
    </lineage>
</organism>
<evidence type="ECO:0000313" key="3">
    <source>
        <dbReference type="Proteomes" id="UP000601435"/>
    </source>
</evidence>
<feature type="transmembrane region" description="Helical" evidence="1">
    <location>
        <begin position="122"/>
        <end position="143"/>
    </location>
</feature>
<comment type="caution">
    <text evidence="2">The sequence shown here is derived from an EMBL/GenBank/DDBJ whole genome shotgun (WGS) entry which is preliminary data.</text>
</comment>
<feature type="transmembrane region" description="Helical" evidence="1">
    <location>
        <begin position="315"/>
        <end position="334"/>
    </location>
</feature>